<dbReference type="PANTHER" id="PTHR40254">
    <property type="entry name" value="BLR0577 PROTEIN"/>
    <property type="match status" value="1"/>
</dbReference>
<accession>A0ABV8E7T3</accession>
<dbReference type="PANTHER" id="PTHR40254:SF1">
    <property type="entry name" value="BLR0577 PROTEIN"/>
    <property type="match status" value="1"/>
</dbReference>
<dbReference type="Proteomes" id="UP001595697">
    <property type="component" value="Unassembled WGS sequence"/>
</dbReference>
<organism evidence="2 3">
    <name type="scientific">Rhizobium lemnae</name>
    <dbReference type="NCBI Taxonomy" id="1214924"/>
    <lineage>
        <taxon>Bacteria</taxon>
        <taxon>Pseudomonadati</taxon>
        <taxon>Pseudomonadota</taxon>
        <taxon>Alphaproteobacteria</taxon>
        <taxon>Hyphomicrobiales</taxon>
        <taxon>Rhizobiaceae</taxon>
        <taxon>Rhizobium/Agrobacterium group</taxon>
        <taxon>Rhizobium</taxon>
    </lineage>
</organism>
<dbReference type="Gene3D" id="3.50.50.60">
    <property type="entry name" value="FAD/NAD(P)-binding domain"/>
    <property type="match status" value="1"/>
</dbReference>
<dbReference type="SUPFAM" id="SSF51905">
    <property type="entry name" value="FAD/NAD(P)-binding domain"/>
    <property type="match status" value="1"/>
</dbReference>
<dbReference type="RefSeq" id="WP_247262707.1">
    <property type="nucleotide sequence ID" value="NZ_JALJQZ010000067.1"/>
</dbReference>
<sequence>MLRLRLPTQSRHASEGRRTAIVGGGFTGATLAMLLARRSSGQGGTITVFEPRSTLGTGLAYDTADPNARLNVAAHRIRAVPGNPGAFHAWLKSTGRLEADPQSSQGGMIYARRSDFGDFMQAQIQPELRAGRIAHVQKNVMSIGRDHGHWCISDSAGQSYEADAVVIATSNPPARLPLDRGSDLIRDNFDLSGVKPDDRIVIAGTGLTAMEMLETLHARGHRGSITMISRTGLLPRRQPDGDFTGYGDSFFRNCRTAASLLHAIRGAVDQVTRDGLPWQSVIEALRHQAPSLWQAMSVSERLRVKRHLLRWYEVHRHRMPPMTAEIVQSLQASGQLTILAAQIRDVKAQGGGVILQLSPRGASSPVSIKADHLLVAIGPDHAGILDYHRYLRTLYDAGFIKTDIYGFGIACDARSRAVARDGYPVNDLFIAGALARGTFVELAGVPELASQMERIARQILEPAIAPTRTLFIRSLPMLARGETIPT</sequence>
<keyword evidence="3" id="KW-1185">Reference proteome</keyword>
<dbReference type="EMBL" id="JBHSBD010000047">
    <property type="protein sequence ID" value="MFC3968535.1"/>
    <property type="molecule type" value="Genomic_DNA"/>
</dbReference>
<proteinExistence type="predicted"/>
<evidence type="ECO:0000259" key="1">
    <source>
        <dbReference type="Pfam" id="PF13454"/>
    </source>
</evidence>
<evidence type="ECO:0000313" key="2">
    <source>
        <dbReference type="EMBL" id="MFC3968535.1"/>
    </source>
</evidence>
<feature type="domain" description="FAD-dependent urate hydroxylase HpyO/Asp monooxygenase CreE-like FAD/NAD(P)-binding" evidence="1">
    <location>
        <begin position="20"/>
        <end position="171"/>
    </location>
</feature>
<dbReference type="InterPro" id="IPR036188">
    <property type="entry name" value="FAD/NAD-bd_sf"/>
</dbReference>
<gene>
    <name evidence="2" type="ORF">ACFOVS_10435</name>
</gene>
<reference evidence="3" key="1">
    <citation type="journal article" date="2019" name="Int. J. Syst. Evol. Microbiol.">
        <title>The Global Catalogue of Microorganisms (GCM) 10K type strain sequencing project: providing services to taxonomists for standard genome sequencing and annotation.</title>
        <authorList>
            <consortium name="The Broad Institute Genomics Platform"/>
            <consortium name="The Broad Institute Genome Sequencing Center for Infectious Disease"/>
            <person name="Wu L."/>
            <person name="Ma J."/>
        </authorList>
    </citation>
    <scope>NUCLEOTIDE SEQUENCE [LARGE SCALE GENOMIC DNA]</scope>
    <source>
        <strain evidence="3">TBRC 5781</strain>
    </source>
</reference>
<dbReference type="Pfam" id="PF13454">
    <property type="entry name" value="NAD_binding_9"/>
    <property type="match status" value="1"/>
</dbReference>
<evidence type="ECO:0000313" key="3">
    <source>
        <dbReference type="Proteomes" id="UP001595697"/>
    </source>
</evidence>
<name>A0ABV8E7T3_9HYPH</name>
<dbReference type="InterPro" id="IPR038732">
    <property type="entry name" value="HpyO/CreE_NAD-binding"/>
</dbReference>
<protein>
    <submittedName>
        <fullName evidence="2">FAD/NAD(P)-binding protein</fullName>
    </submittedName>
</protein>
<comment type="caution">
    <text evidence="2">The sequence shown here is derived from an EMBL/GenBank/DDBJ whole genome shotgun (WGS) entry which is preliminary data.</text>
</comment>
<dbReference type="PRINTS" id="PR00368">
    <property type="entry name" value="FADPNR"/>
</dbReference>
<dbReference type="InterPro" id="IPR052189">
    <property type="entry name" value="L-asp_N-monooxygenase_NS-form"/>
</dbReference>